<accession>W6QFJ0</accession>
<sequence length="91" mass="10532">MRTLFSPLISLTKDMETKISYWQSLYFERPLPENGRVVAGDRQGLPKSRANMDEGRCSHVLRRGRAAKGLGTRLEQLIISKRWFREKVPLS</sequence>
<name>W6QFJ0_PENRF</name>
<reference evidence="1" key="1">
    <citation type="journal article" date="2014" name="Nat. Commun.">
        <title>Multiple recent horizontal transfers of a large genomic region in cheese making fungi.</title>
        <authorList>
            <person name="Cheeseman K."/>
            <person name="Ropars J."/>
            <person name="Renault P."/>
            <person name="Dupont J."/>
            <person name="Gouzy J."/>
            <person name="Branca A."/>
            <person name="Abraham A.L."/>
            <person name="Ceppi M."/>
            <person name="Conseiller E."/>
            <person name="Debuchy R."/>
            <person name="Malagnac F."/>
            <person name="Goarin A."/>
            <person name="Silar P."/>
            <person name="Lacoste S."/>
            <person name="Sallet E."/>
            <person name="Bensimon A."/>
            <person name="Giraud T."/>
            <person name="Brygoo Y."/>
        </authorList>
    </citation>
    <scope>NUCLEOTIDE SEQUENCE [LARGE SCALE GENOMIC DNA]</scope>
    <source>
        <strain evidence="1">FM164</strain>
    </source>
</reference>
<proteinExistence type="predicted"/>
<organism evidence="1 2">
    <name type="scientific">Penicillium roqueforti (strain FM164)</name>
    <dbReference type="NCBI Taxonomy" id="1365484"/>
    <lineage>
        <taxon>Eukaryota</taxon>
        <taxon>Fungi</taxon>
        <taxon>Dikarya</taxon>
        <taxon>Ascomycota</taxon>
        <taxon>Pezizomycotina</taxon>
        <taxon>Eurotiomycetes</taxon>
        <taxon>Eurotiomycetidae</taxon>
        <taxon>Eurotiales</taxon>
        <taxon>Aspergillaceae</taxon>
        <taxon>Penicillium</taxon>
    </lineage>
</organism>
<protein>
    <submittedName>
        <fullName evidence="1">Genomic scaffold, ProqFM164S02</fullName>
    </submittedName>
</protein>
<keyword evidence="2" id="KW-1185">Reference proteome</keyword>
<dbReference type="Proteomes" id="UP000030686">
    <property type="component" value="Unassembled WGS sequence"/>
</dbReference>
<dbReference type="AlphaFoldDB" id="W6QFJ0"/>
<evidence type="ECO:0000313" key="2">
    <source>
        <dbReference type="Proteomes" id="UP000030686"/>
    </source>
</evidence>
<evidence type="ECO:0000313" key="1">
    <source>
        <dbReference type="EMBL" id="CDM32939.1"/>
    </source>
</evidence>
<gene>
    <name evidence="1" type="ORF">PROQFM164_S02g003090</name>
</gene>
<dbReference type="EMBL" id="HG792016">
    <property type="protein sequence ID" value="CDM32939.1"/>
    <property type="molecule type" value="Genomic_DNA"/>
</dbReference>